<dbReference type="GO" id="GO:0004180">
    <property type="term" value="F:carboxypeptidase activity"/>
    <property type="evidence" value="ECO:0007669"/>
    <property type="project" value="UniProtKB-KW"/>
</dbReference>
<dbReference type="InterPro" id="IPR011650">
    <property type="entry name" value="Peptidase_M20_dimer"/>
</dbReference>
<dbReference type="PIRSF" id="PIRSF037238">
    <property type="entry name" value="Carboxypeptidase_G2"/>
    <property type="match status" value="1"/>
</dbReference>
<name>A0A7W7B160_9SPHN</name>
<dbReference type="Gene3D" id="3.40.630.10">
    <property type="entry name" value="Zn peptidases"/>
    <property type="match status" value="1"/>
</dbReference>
<feature type="active site" description="Proton acceptor" evidence="5">
    <location>
        <position position="166"/>
    </location>
</feature>
<dbReference type="PROSITE" id="PS00758">
    <property type="entry name" value="ARGE_DAPE_CPG2_1"/>
    <property type="match status" value="1"/>
</dbReference>
<dbReference type="PANTHER" id="PTHR43808">
    <property type="entry name" value="ACETYLORNITHINE DEACETYLASE"/>
    <property type="match status" value="1"/>
</dbReference>
<proteinExistence type="predicted"/>
<organism evidence="7 8">
    <name type="scientific">Sphingosinicella soli</name>
    <dbReference type="NCBI Taxonomy" id="333708"/>
    <lineage>
        <taxon>Bacteria</taxon>
        <taxon>Pseudomonadati</taxon>
        <taxon>Pseudomonadota</taxon>
        <taxon>Alphaproteobacteria</taxon>
        <taxon>Sphingomonadales</taxon>
        <taxon>Sphingosinicellaceae</taxon>
        <taxon>Sphingosinicella</taxon>
    </lineage>
</organism>
<dbReference type="InterPro" id="IPR002933">
    <property type="entry name" value="Peptidase_M20"/>
</dbReference>
<dbReference type="AlphaFoldDB" id="A0A7W7B160"/>
<evidence type="ECO:0000256" key="3">
    <source>
        <dbReference type="ARBA" id="ARBA00022801"/>
    </source>
</evidence>
<keyword evidence="7" id="KW-0121">Carboxypeptidase</keyword>
<evidence type="ECO:0000256" key="2">
    <source>
        <dbReference type="ARBA" id="ARBA00022723"/>
    </source>
</evidence>
<dbReference type="SUPFAM" id="SSF55031">
    <property type="entry name" value="Bacterial exopeptidase dimerisation domain"/>
    <property type="match status" value="1"/>
</dbReference>
<comment type="caution">
    <text evidence="7">The sequence shown here is derived from an EMBL/GenBank/DDBJ whole genome shotgun (WGS) entry which is preliminary data.</text>
</comment>
<accession>A0A7W7B160</accession>
<evidence type="ECO:0000313" key="7">
    <source>
        <dbReference type="EMBL" id="MBB4632112.1"/>
    </source>
</evidence>
<keyword evidence="3 7" id="KW-0378">Hydrolase</keyword>
<dbReference type="InterPro" id="IPR050072">
    <property type="entry name" value="Peptidase_M20A"/>
</dbReference>
<dbReference type="NCBIfam" id="NF005602">
    <property type="entry name" value="PRK07338.1"/>
    <property type="match status" value="1"/>
</dbReference>
<dbReference type="EMBL" id="JACHNZ010000017">
    <property type="protein sequence ID" value="MBB4632112.1"/>
    <property type="molecule type" value="Genomic_DNA"/>
</dbReference>
<dbReference type="InterPro" id="IPR036264">
    <property type="entry name" value="Bact_exopeptidase_dim_dom"/>
</dbReference>
<dbReference type="Pfam" id="PF01546">
    <property type="entry name" value="Peptidase_M20"/>
    <property type="match status" value="1"/>
</dbReference>
<protein>
    <submittedName>
        <fullName evidence="7">Glutamate carboxypeptidase</fullName>
        <ecNumber evidence="7">3.4.17.11</ecNumber>
    </submittedName>
</protein>
<evidence type="ECO:0000256" key="4">
    <source>
        <dbReference type="ARBA" id="ARBA00022833"/>
    </source>
</evidence>
<keyword evidence="2" id="KW-0479">Metal-binding</keyword>
<evidence type="ECO:0000313" key="8">
    <source>
        <dbReference type="Proteomes" id="UP000566324"/>
    </source>
</evidence>
<evidence type="ECO:0000259" key="6">
    <source>
        <dbReference type="Pfam" id="PF07687"/>
    </source>
</evidence>
<comment type="cofactor">
    <cofactor evidence="1">
        <name>Zn(2+)</name>
        <dbReference type="ChEBI" id="CHEBI:29105"/>
    </cofactor>
</comment>
<dbReference type="EC" id="3.4.17.11" evidence="7"/>
<dbReference type="Proteomes" id="UP000566324">
    <property type="component" value="Unassembled WGS sequence"/>
</dbReference>
<sequence length="409" mass="42894">MAKLTPEENRALAFLDDAHAPMLAAIESWAAINTGSRNLAGLAHYADVLNEAFAPLGGEIRRVPPAPVEAVDAAGRTYALVHGENLHIVMDRPANKRVLLTGHMDTVFPVEHPFQALRWLAGGVLNGPGVADMKGGIAVMLWALRCFEASPFARQLGWEIILNSDEEVSSLGSAALLAETGRRCQIGLTFEPSSLPDGTLAGARKGSGNFSAAVAGKAAHAGRNPEEGRNAIIAAADLALRLDAMKGPTLSVNVAKLDGGGPNNVVPDTAVLRWNMRPSTFEDQHRAAHAVADAISAVAAAHDVSIQLSGSFARPPKPMDAHQQKLFELVRACGLDLGLDIGWRDTGGVCDGNNLAAAGLAVVDTLGVRGGSIHSDQEYLLTASLVERARLSALILMRLAQGAWDGHGA</sequence>
<feature type="domain" description="Peptidase M20 dimerisation" evidence="6">
    <location>
        <begin position="203"/>
        <end position="301"/>
    </location>
</feature>
<keyword evidence="7" id="KW-0645">Protease</keyword>
<dbReference type="PANTHER" id="PTHR43808:SF9">
    <property type="entry name" value="BLL0789 PROTEIN"/>
    <property type="match status" value="1"/>
</dbReference>
<dbReference type="RefSeq" id="WP_184068058.1">
    <property type="nucleotide sequence ID" value="NZ_JACHNZ010000017.1"/>
</dbReference>
<evidence type="ECO:0000256" key="5">
    <source>
        <dbReference type="PIRSR" id="PIRSR037238-1"/>
    </source>
</evidence>
<evidence type="ECO:0000256" key="1">
    <source>
        <dbReference type="ARBA" id="ARBA00001947"/>
    </source>
</evidence>
<dbReference type="InterPro" id="IPR017150">
    <property type="entry name" value="Pept_M20_glutamate_carboxypep"/>
</dbReference>
<dbReference type="InterPro" id="IPR001261">
    <property type="entry name" value="ArgE/DapE_CS"/>
</dbReference>
<reference evidence="7 8" key="1">
    <citation type="submission" date="2020-08" db="EMBL/GenBank/DDBJ databases">
        <title>Genomic Encyclopedia of Type Strains, Phase IV (KMG-IV): sequencing the most valuable type-strain genomes for metagenomic binning, comparative biology and taxonomic classification.</title>
        <authorList>
            <person name="Goeker M."/>
        </authorList>
    </citation>
    <scope>NUCLEOTIDE SEQUENCE [LARGE SCALE GENOMIC DNA]</scope>
    <source>
        <strain evidence="7 8">DSM 17328</strain>
    </source>
</reference>
<dbReference type="GO" id="GO:0046872">
    <property type="term" value="F:metal ion binding"/>
    <property type="evidence" value="ECO:0007669"/>
    <property type="project" value="UniProtKB-KW"/>
</dbReference>
<dbReference type="Gene3D" id="3.30.70.360">
    <property type="match status" value="1"/>
</dbReference>
<keyword evidence="4" id="KW-0862">Zinc</keyword>
<feature type="active site" evidence="5">
    <location>
        <position position="105"/>
    </location>
</feature>
<dbReference type="SUPFAM" id="SSF53187">
    <property type="entry name" value="Zn-dependent exopeptidases"/>
    <property type="match status" value="1"/>
</dbReference>
<dbReference type="Pfam" id="PF07687">
    <property type="entry name" value="M20_dimer"/>
    <property type="match status" value="1"/>
</dbReference>
<keyword evidence="8" id="KW-1185">Reference proteome</keyword>
<gene>
    <name evidence="7" type="ORF">GGQ98_001731</name>
</gene>